<evidence type="ECO:0000256" key="7">
    <source>
        <dbReference type="ARBA" id="ARBA00023211"/>
    </source>
</evidence>
<evidence type="ECO:0000256" key="5">
    <source>
        <dbReference type="ARBA" id="ARBA00022801"/>
    </source>
</evidence>
<dbReference type="InterPro" id="IPR036291">
    <property type="entry name" value="NAD(P)-bd_dom_sf"/>
</dbReference>
<dbReference type="Gene3D" id="3.90.1820.10">
    <property type="entry name" value="AglA-like glucosidase"/>
    <property type="match status" value="1"/>
</dbReference>
<keyword evidence="8" id="KW-0119">Carbohydrate metabolism</keyword>
<dbReference type="GO" id="GO:0016616">
    <property type="term" value="F:oxidoreductase activity, acting on the CH-OH group of donors, NAD or NADP as acceptor"/>
    <property type="evidence" value="ECO:0007669"/>
    <property type="project" value="InterPro"/>
</dbReference>
<comment type="cofactor">
    <cofactor evidence="2">
        <name>Mn(2+)</name>
        <dbReference type="ChEBI" id="CHEBI:29035"/>
    </cofactor>
</comment>
<evidence type="ECO:0000256" key="8">
    <source>
        <dbReference type="ARBA" id="ARBA00023277"/>
    </source>
</evidence>
<organism evidence="11">
    <name type="scientific">marine metagenome</name>
    <dbReference type="NCBI Taxonomy" id="408172"/>
    <lineage>
        <taxon>unclassified sequences</taxon>
        <taxon>metagenomes</taxon>
        <taxon>ecological metagenomes</taxon>
    </lineage>
</organism>
<dbReference type="InterPro" id="IPR015955">
    <property type="entry name" value="Lactate_DH/Glyco_Ohase_4_C"/>
</dbReference>
<evidence type="ECO:0000256" key="4">
    <source>
        <dbReference type="ARBA" id="ARBA00022723"/>
    </source>
</evidence>
<protein>
    <recommendedName>
        <fullName evidence="10">Glycosyl hydrolase family 4 C-terminal domain-containing protein</fullName>
    </recommendedName>
</protein>
<dbReference type="PANTHER" id="PTHR32092">
    <property type="entry name" value="6-PHOSPHO-BETA-GLUCOSIDASE-RELATED"/>
    <property type="match status" value="1"/>
</dbReference>
<evidence type="ECO:0000256" key="9">
    <source>
        <dbReference type="ARBA" id="ARBA00023295"/>
    </source>
</evidence>
<evidence type="ECO:0000313" key="11">
    <source>
        <dbReference type="EMBL" id="SVD34445.1"/>
    </source>
</evidence>
<evidence type="ECO:0000256" key="3">
    <source>
        <dbReference type="ARBA" id="ARBA00010141"/>
    </source>
</evidence>
<keyword evidence="4" id="KW-0479">Metal-binding</keyword>
<evidence type="ECO:0000256" key="1">
    <source>
        <dbReference type="ARBA" id="ARBA00001911"/>
    </source>
</evidence>
<evidence type="ECO:0000256" key="6">
    <source>
        <dbReference type="ARBA" id="ARBA00023027"/>
    </source>
</evidence>
<reference evidence="11" key="1">
    <citation type="submission" date="2018-05" db="EMBL/GenBank/DDBJ databases">
        <authorList>
            <person name="Lanie J.A."/>
            <person name="Ng W.-L."/>
            <person name="Kazmierczak K.M."/>
            <person name="Andrzejewski T.M."/>
            <person name="Davidsen T.M."/>
            <person name="Wayne K.J."/>
            <person name="Tettelin H."/>
            <person name="Glass J.I."/>
            <person name="Rusch D."/>
            <person name="Podicherti R."/>
            <person name="Tsui H.-C.T."/>
            <person name="Winkler M.E."/>
        </authorList>
    </citation>
    <scope>NUCLEOTIDE SEQUENCE</scope>
</reference>
<name>A0A382UKT6_9ZZZZ</name>
<feature type="non-terminal residue" evidence="11">
    <location>
        <position position="292"/>
    </location>
</feature>
<dbReference type="InterPro" id="IPR001088">
    <property type="entry name" value="Glyco_hydro_4"/>
</dbReference>
<keyword evidence="6" id="KW-0520">NAD</keyword>
<dbReference type="GO" id="GO:0004553">
    <property type="term" value="F:hydrolase activity, hydrolyzing O-glycosyl compounds"/>
    <property type="evidence" value="ECO:0007669"/>
    <property type="project" value="InterPro"/>
</dbReference>
<dbReference type="SUPFAM" id="SSF56327">
    <property type="entry name" value="LDH C-terminal domain-like"/>
    <property type="match status" value="1"/>
</dbReference>
<dbReference type="InterPro" id="IPR053715">
    <property type="entry name" value="GH4_Enzyme_sf"/>
</dbReference>
<feature type="non-terminal residue" evidence="11">
    <location>
        <position position="1"/>
    </location>
</feature>
<keyword evidence="5" id="KW-0378">Hydrolase</keyword>
<dbReference type="InterPro" id="IPR022616">
    <property type="entry name" value="Glyco_hydro_4_C"/>
</dbReference>
<feature type="domain" description="Glycosyl hydrolase family 4 C-terminal" evidence="10">
    <location>
        <begin position="94"/>
        <end position="292"/>
    </location>
</feature>
<keyword evidence="7" id="KW-0464">Manganese</keyword>
<comment type="similarity">
    <text evidence="3">Belongs to the glycosyl hydrolase 4 family.</text>
</comment>
<proteinExistence type="inferred from homology"/>
<dbReference type="PRINTS" id="PR00732">
    <property type="entry name" value="GLHYDRLASE4"/>
</dbReference>
<evidence type="ECO:0000259" key="10">
    <source>
        <dbReference type="Pfam" id="PF11975"/>
    </source>
</evidence>
<dbReference type="EMBL" id="UINC01144746">
    <property type="protein sequence ID" value="SVD34445.1"/>
    <property type="molecule type" value="Genomic_DNA"/>
</dbReference>
<comment type="cofactor">
    <cofactor evidence="1">
        <name>NAD(+)</name>
        <dbReference type="ChEBI" id="CHEBI:57540"/>
    </cofactor>
</comment>
<dbReference type="AlphaFoldDB" id="A0A382UKT6"/>
<dbReference type="GO" id="GO:0005975">
    <property type="term" value="P:carbohydrate metabolic process"/>
    <property type="evidence" value="ECO:0007669"/>
    <property type="project" value="InterPro"/>
</dbReference>
<dbReference type="Pfam" id="PF02056">
    <property type="entry name" value="Glyco_hydro_4"/>
    <property type="match status" value="1"/>
</dbReference>
<dbReference type="PANTHER" id="PTHR32092:SF6">
    <property type="entry name" value="ALPHA-GALACTOSIDASE"/>
    <property type="match status" value="1"/>
</dbReference>
<dbReference type="GO" id="GO:0046872">
    <property type="term" value="F:metal ion binding"/>
    <property type="evidence" value="ECO:0007669"/>
    <property type="project" value="UniProtKB-KW"/>
</dbReference>
<sequence length="292" mass="33517">FKQVFGENGGPGGLFHSLRVIPPILEICDDINVICPNAFVFNYTNPMQRVCQTVTTKYPEMKFVGLCHEIASMERQLPDIMETPFDNIEYRAGGLNHFSILVEARYKDSSKDAYPLIRKKVPNYFKNYINDHEVQSQKPGGERGVFFELFNKYNYLPITTDSHLGEYIQWAYSVADHEAILDFYTKYRKHCLNFYDSEESYLDYFDLNKKPKERAVTIIEGIVNDLNYEEAAVNLPNKGYIKHLPDNIVVEVPGIVNKNAVIGVKLENYPADFASLLMNQVSVMRLTAEAIL</sequence>
<gene>
    <name evidence="11" type="ORF">METZ01_LOCUS387299</name>
</gene>
<evidence type="ECO:0000256" key="2">
    <source>
        <dbReference type="ARBA" id="ARBA00001936"/>
    </source>
</evidence>
<keyword evidence="9" id="KW-0326">Glycosidase</keyword>
<accession>A0A382UKT6</accession>
<dbReference type="Pfam" id="PF11975">
    <property type="entry name" value="Glyco_hydro_4C"/>
    <property type="match status" value="1"/>
</dbReference>
<dbReference type="SUPFAM" id="SSF51735">
    <property type="entry name" value="NAD(P)-binding Rossmann-fold domains"/>
    <property type="match status" value="1"/>
</dbReference>